<gene>
    <name evidence="4" type="ORF">JAV76_06790</name>
</gene>
<keyword evidence="2" id="KW-0732">Signal</keyword>
<sequence>MSVHRRTTRTTRRPAGWALLTAAVLVLTGCTDDPAPTPSDAATTSTEAAPTTPEPTETPAPQPPERPAAMNGIDEEAAKAAAGYFLELYTYTLQSGDLTAWSEASGPSCNFCTKVTEDVAEEQRRGERTTGGVIAWNEEPAVTRVEGTRAYEVQFDADQAEGYVLDPGGQIIQTFSPGPLEIHAFVYKEEEWVLYDMSSGS</sequence>
<dbReference type="AlphaFoldDB" id="A0A934MAY2"/>
<evidence type="ECO:0000313" key="4">
    <source>
        <dbReference type="EMBL" id="MBI9114716.1"/>
    </source>
</evidence>
<dbReference type="Proteomes" id="UP000602087">
    <property type="component" value="Unassembled WGS sequence"/>
</dbReference>
<dbReference type="Pfam" id="PF19843">
    <property type="entry name" value="DUF6318"/>
    <property type="match status" value="1"/>
</dbReference>
<dbReference type="EMBL" id="JAEINH010000004">
    <property type="protein sequence ID" value="MBI9114716.1"/>
    <property type="molecule type" value="Genomic_DNA"/>
</dbReference>
<feature type="chain" id="PRO_5038977851" description="DUF6318 domain-containing protein" evidence="2">
    <location>
        <begin position="29"/>
        <end position="201"/>
    </location>
</feature>
<evidence type="ECO:0000313" key="5">
    <source>
        <dbReference type="Proteomes" id="UP000602087"/>
    </source>
</evidence>
<keyword evidence="5" id="KW-1185">Reference proteome</keyword>
<reference evidence="4" key="1">
    <citation type="submission" date="2020-12" db="EMBL/GenBank/DDBJ databases">
        <title>Sanguibacter suaedae sp. nov., isolated from Suaeda aralocaspica.</title>
        <authorList>
            <person name="Ma Q."/>
        </authorList>
    </citation>
    <scope>NUCLEOTIDE SEQUENCE</scope>
    <source>
        <strain evidence="4">YZGR15</strain>
    </source>
</reference>
<dbReference type="RefSeq" id="WP_198733265.1">
    <property type="nucleotide sequence ID" value="NZ_JAEINH010000004.1"/>
</dbReference>
<feature type="signal peptide" evidence="2">
    <location>
        <begin position="1"/>
        <end position="28"/>
    </location>
</feature>
<feature type="region of interest" description="Disordered" evidence="1">
    <location>
        <begin position="31"/>
        <end position="69"/>
    </location>
</feature>
<organism evidence="4 5">
    <name type="scientific">Sanguibacter suaedae</name>
    <dbReference type="NCBI Taxonomy" id="2795737"/>
    <lineage>
        <taxon>Bacteria</taxon>
        <taxon>Bacillati</taxon>
        <taxon>Actinomycetota</taxon>
        <taxon>Actinomycetes</taxon>
        <taxon>Micrococcales</taxon>
        <taxon>Sanguibacteraceae</taxon>
        <taxon>Sanguibacter</taxon>
    </lineage>
</organism>
<feature type="domain" description="DUF6318" evidence="3">
    <location>
        <begin position="64"/>
        <end position="196"/>
    </location>
</feature>
<feature type="compositionally biased region" description="Low complexity" evidence="1">
    <location>
        <begin position="31"/>
        <end position="51"/>
    </location>
</feature>
<feature type="compositionally biased region" description="Pro residues" evidence="1">
    <location>
        <begin position="52"/>
        <end position="66"/>
    </location>
</feature>
<name>A0A934MAY2_9MICO</name>
<evidence type="ECO:0000256" key="2">
    <source>
        <dbReference type="SAM" id="SignalP"/>
    </source>
</evidence>
<evidence type="ECO:0000256" key="1">
    <source>
        <dbReference type="SAM" id="MobiDB-lite"/>
    </source>
</evidence>
<comment type="caution">
    <text evidence="4">The sequence shown here is derived from an EMBL/GenBank/DDBJ whole genome shotgun (WGS) entry which is preliminary data.</text>
</comment>
<dbReference type="InterPro" id="IPR046281">
    <property type="entry name" value="DUF6318"/>
</dbReference>
<accession>A0A934MAY2</accession>
<dbReference type="PROSITE" id="PS51257">
    <property type="entry name" value="PROKAR_LIPOPROTEIN"/>
    <property type="match status" value="1"/>
</dbReference>
<proteinExistence type="predicted"/>
<protein>
    <recommendedName>
        <fullName evidence="3">DUF6318 domain-containing protein</fullName>
    </recommendedName>
</protein>
<evidence type="ECO:0000259" key="3">
    <source>
        <dbReference type="Pfam" id="PF19843"/>
    </source>
</evidence>